<keyword evidence="2" id="KW-1185">Reference proteome</keyword>
<evidence type="ECO:0000313" key="2">
    <source>
        <dbReference type="Proteomes" id="UP001500804"/>
    </source>
</evidence>
<accession>A0ABP9N7U8</accession>
<reference evidence="2" key="1">
    <citation type="journal article" date="2019" name="Int. J. Syst. Evol. Microbiol.">
        <title>The Global Catalogue of Microorganisms (GCM) 10K type strain sequencing project: providing services to taxonomists for standard genome sequencing and annotation.</title>
        <authorList>
            <consortium name="The Broad Institute Genomics Platform"/>
            <consortium name="The Broad Institute Genome Sequencing Center for Infectious Disease"/>
            <person name="Wu L."/>
            <person name="Ma J."/>
        </authorList>
    </citation>
    <scope>NUCLEOTIDE SEQUENCE [LARGE SCALE GENOMIC DNA]</scope>
    <source>
        <strain evidence="2">JCM 18302</strain>
    </source>
</reference>
<proteinExistence type="predicted"/>
<dbReference type="Proteomes" id="UP001500804">
    <property type="component" value="Unassembled WGS sequence"/>
</dbReference>
<protein>
    <submittedName>
        <fullName evidence="1">Uncharacterized protein</fullName>
    </submittedName>
</protein>
<comment type="caution">
    <text evidence="1">The sequence shown here is derived from an EMBL/GenBank/DDBJ whole genome shotgun (WGS) entry which is preliminary data.</text>
</comment>
<evidence type="ECO:0000313" key="1">
    <source>
        <dbReference type="EMBL" id="GAA5111573.1"/>
    </source>
</evidence>
<sequence>MLGPPADPRYLIGRYVPPDPGTTWPATLLAGWRPPARWARPRAVAYHAVPAALAEHRRHADLFARAWRRWVSDWSRPVYTRRPRGVAAARLPARSLPIGRPDGAAPDVGVV</sequence>
<gene>
    <name evidence="1" type="ORF">GCM10023320_04640</name>
</gene>
<name>A0ABP9N7U8_9PSEU</name>
<organism evidence="1 2">
    <name type="scientific">Pseudonocardia adelaidensis</name>
    <dbReference type="NCBI Taxonomy" id="648754"/>
    <lineage>
        <taxon>Bacteria</taxon>
        <taxon>Bacillati</taxon>
        <taxon>Actinomycetota</taxon>
        <taxon>Actinomycetes</taxon>
        <taxon>Pseudonocardiales</taxon>
        <taxon>Pseudonocardiaceae</taxon>
        <taxon>Pseudonocardia</taxon>
    </lineage>
</organism>
<dbReference type="EMBL" id="BAABJO010000002">
    <property type="protein sequence ID" value="GAA5111573.1"/>
    <property type="molecule type" value="Genomic_DNA"/>
</dbReference>